<dbReference type="STRING" id="13616.ENSMODP00000042650"/>
<dbReference type="InterPro" id="IPR011162">
    <property type="entry name" value="MHC_I/II-like_Ag-recog"/>
</dbReference>
<feature type="chain" id="PRO_5023897529" evidence="9">
    <location>
        <begin position="29"/>
        <end position="258"/>
    </location>
</feature>
<dbReference type="InterPro" id="IPR011161">
    <property type="entry name" value="MHC_I-like_Ag-recog"/>
</dbReference>
<keyword evidence="12" id="KW-1185">Reference proteome</keyword>
<evidence type="ECO:0000256" key="6">
    <source>
        <dbReference type="RuleBase" id="RU004439"/>
    </source>
</evidence>
<dbReference type="GO" id="GO:0046703">
    <property type="term" value="F:natural killer cell lectin-like receptor binding"/>
    <property type="evidence" value="ECO:0007669"/>
    <property type="project" value="UniProtKB-ARBA"/>
</dbReference>
<dbReference type="Pfam" id="PF00129">
    <property type="entry name" value="MHC_I"/>
    <property type="match status" value="1"/>
</dbReference>
<dbReference type="GeneTree" id="ENSGT01120000271828"/>
<dbReference type="InterPro" id="IPR050208">
    <property type="entry name" value="MHC_class-I_related"/>
</dbReference>
<feature type="signal peptide" evidence="9">
    <location>
        <begin position="1"/>
        <end position="28"/>
    </location>
</feature>
<evidence type="ECO:0000313" key="12">
    <source>
        <dbReference type="Proteomes" id="UP000002280"/>
    </source>
</evidence>
<evidence type="ECO:0000256" key="8">
    <source>
        <dbReference type="SAM" id="Phobius"/>
    </source>
</evidence>
<dbReference type="PANTHER" id="PTHR16675:SF64">
    <property type="entry name" value="RETINOIC ACID EARLY TRANSCRIPT 1E"/>
    <property type="match status" value="1"/>
</dbReference>
<dbReference type="InterPro" id="IPR001039">
    <property type="entry name" value="MHC_I_a_a1/a2"/>
</dbReference>
<evidence type="ECO:0000256" key="4">
    <source>
        <dbReference type="ARBA" id="ARBA00023157"/>
    </source>
</evidence>
<evidence type="ECO:0000256" key="7">
    <source>
        <dbReference type="SAM" id="Coils"/>
    </source>
</evidence>
<evidence type="ECO:0000256" key="5">
    <source>
        <dbReference type="ARBA" id="ARBA00023180"/>
    </source>
</evidence>
<dbReference type="GO" id="GO:0006955">
    <property type="term" value="P:immune response"/>
    <property type="evidence" value="ECO:0000318"/>
    <property type="project" value="GO_Central"/>
</dbReference>
<reference evidence="11" key="3">
    <citation type="submission" date="2025-09" db="UniProtKB">
        <authorList>
            <consortium name="Ensembl"/>
        </authorList>
    </citation>
    <scope>IDENTIFICATION</scope>
</reference>
<dbReference type="InParanoid" id="A0A5F8G5B6"/>
<accession>A0A5F8G5B6</accession>
<dbReference type="GO" id="GO:0002476">
    <property type="term" value="P:antigen processing and presentation of endogenous peptide antigen via MHC class Ib"/>
    <property type="evidence" value="ECO:0000318"/>
    <property type="project" value="GO_Central"/>
</dbReference>
<dbReference type="Bgee" id="ENSMODG00000015798">
    <property type="expression patterns" value="Expressed in lung and 20 other cell types or tissues"/>
</dbReference>
<keyword evidence="3 8" id="KW-0472">Membrane</keyword>
<dbReference type="Proteomes" id="UP000002280">
    <property type="component" value="Chromosome 2"/>
</dbReference>
<sequence length="258" mass="28798">MRRDLMAPTCLGLCGILLCVLKIDGAASTVQDFPCDFSTLRYNLTLAYFGWNKTSSYIISGFINDNKFLTYDSKSRHVDFKSCEKADIQNLKEENKELRDIVSNIALRNGENGGSHTLQVTYGCKRINGDVKGFWHYIYDGQKFLSFSLEDGSWIGTGPEAEEAKKILQKSHSQKKVKAYILGDCPADLKKCLKYQECVKKTETAIPVLYPSNPLTSGSPSISINRGVTGNLFVKIAIIGFVFSLLFPFYAQIIVISL</sequence>
<proteinExistence type="inferred from homology"/>
<feature type="domain" description="MHC class I-like antigen recognition-like" evidence="10">
    <location>
        <begin position="52"/>
        <end position="196"/>
    </location>
</feature>
<dbReference type="PANTHER" id="PTHR16675">
    <property type="entry name" value="MHC CLASS I-RELATED"/>
    <property type="match status" value="1"/>
</dbReference>
<comment type="subcellular location">
    <subcellularLocation>
        <location evidence="1">Membrane</location>
    </subcellularLocation>
</comment>
<gene>
    <name evidence="11" type="primary">ULBP-like</name>
</gene>
<evidence type="ECO:0000256" key="2">
    <source>
        <dbReference type="ARBA" id="ARBA00022729"/>
    </source>
</evidence>
<dbReference type="Ensembl" id="ENSMODT00000061183.1">
    <property type="protein sequence ID" value="ENSMODP00000042650.1"/>
    <property type="gene ID" value="ENSMODG00000015798.3"/>
</dbReference>
<evidence type="ECO:0000259" key="10">
    <source>
        <dbReference type="Pfam" id="PF00129"/>
    </source>
</evidence>
<keyword evidence="8" id="KW-0812">Transmembrane</keyword>
<keyword evidence="4" id="KW-1015">Disulfide bond</keyword>
<dbReference type="GO" id="GO:0002486">
    <property type="term" value="P:antigen processing and presentation of endogenous peptide antigen via MHC class I via ER pathway, TAP-independent"/>
    <property type="evidence" value="ECO:0000318"/>
    <property type="project" value="GO_Central"/>
</dbReference>
<dbReference type="InterPro" id="IPR037055">
    <property type="entry name" value="MHC_I-like_Ag-recog_sf"/>
</dbReference>
<evidence type="ECO:0000256" key="3">
    <source>
        <dbReference type="ARBA" id="ARBA00023136"/>
    </source>
</evidence>
<feature type="coiled-coil region" evidence="7">
    <location>
        <begin position="81"/>
        <end position="108"/>
    </location>
</feature>
<evidence type="ECO:0000313" key="11">
    <source>
        <dbReference type="Ensembl" id="ENSMODP00000042650.1"/>
    </source>
</evidence>
<evidence type="ECO:0000256" key="9">
    <source>
        <dbReference type="SAM" id="SignalP"/>
    </source>
</evidence>
<name>A0A5F8G5B6_MONDO</name>
<evidence type="ECO:0000256" key="1">
    <source>
        <dbReference type="ARBA" id="ARBA00004370"/>
    </source>
</evidence>
<keyword evidence="5" id="KW-0325">Glycoprotein</keyword>
<protein>
    <submittedName>
        <fullName evidence="11">UL16-binding protein-like</fullName>
    </submittedName>
</protein>
<keyword evidence="7" id="KW-0175">Coiled coil</keyword>
<feature type="transmembrane region" description="Helical" evidence="8">
    <location>
        <begin position="232"/>
        <end position="256"/>
    </location>
</feature>
<reference evidence="11 12" key="1">
    <citation type="journal article" date="2007" name="Nature">
        <title>Genome of the marsupial Monodelphis domestica reveals innovation in non-coding sequences.</title>
        <authorList>
            <person name="Mikkelsen T.S."/>
            <person name="Wakefield M.J."/>
            <person name="Aken B."/>
            <person name="Amemiya C.T."/>
            <person name="Chang J.L."/>
            <person name="Duke S."/>
            <person name="Garber M."/>
            <person name="Gentles A.J."/>
            <person name="Goodstadt L."/>
            <person name="Heger A."/>
            <person name="Jurka J."/>
            <person name="Kamal M."/>
            <person name="Mauceli E."/>
            <person name="Searle S.M."/>
            <person name="Sharpe T."/>
            <person name="Baker M.L."/>
            <person name="Batzer M.A."/>
            <person name="Benos P.V."/>
            <person name="Belov K."/>
            <person name="Clamp M."/>
            <person name="Cook A."/>
            <person name="Cuff J."/>
            <person name="Das R."/>
            <person name="Davidow L."/>
            <person name="Deakin J.E."/>
            <person name="Fazzari M.J."/>
            <person name="Glass J.L."/>
            <person name="Grabherr M."/>
            <person name="Greally J.M."/>
            <person name="Gu W."/>
            <person name="Hore T.A."/>
            <person name="Huttley G.A."/>
            <person name="Kleber M."/>
            <person name="Jirtle R.L."/>
            <person name="Koina E."/>
            <person name="Lee J.T."/>
            <person name="Mahony S."/>
            <person name="Marra M.A."/>
            <person name="Miller R.D."/>
            <person name="Nicholls R.D."/>
            <person name="Oda M."/>
            <person name="Papenfuss A.T."/>
            <person name="Parra Z.E."/>
            <person name="Pollock D.D."/>
            <person name="Ray D.A."/>
            <person name="Schein J.E."/>
            <person name="Speed T.P."/>
            <person name="Thompson K."/>
            <person name="VandeBerg J.L."/>
            <person name="Wade C.M."/>
            <person name="Walker J.A."/>
            <person name="Waters P.D."/>
            <person name="Webber C."/>
            <person name="Weidman J.R."/>
            <person name="Xie X."/>
            <person name="Zody M.C."/>
            <person name="Baldwin J."/>
            <person name="Abdouelleil A."/>
            <person name="Abdulkadir J."/>
            <person name="Abebe A."/>
            <person name="Abera B."/>
            <person name="Abreu J."/>
            <person name="Acer S.C."/>
            <person name="Aftuck L."/>
            <person name="Alexander A."/>
            <person name="An P."/>
            <person name="Anderson E."/>
            <person name="Anderson S."/>
            <person name="Arachi H."/>
            <person name="Azer M."/>
            <person name="Bachantsang P."/>
            <person name="Barry A."/>
            <person name="Bayul T."/>
            <person name="Berlin A."/>
            <person name="Bessette D."/>
            <person name="Bloom T."/>
            <person name="Bloom T."/>
            <person name="Boguslavskiy L."/>
            <person name="Bonnet C."/>
            <person name="Boukhgalter B."/>
            <person name="Bourzgui I."/>
            <person name="Brown A."/>
            <person name="Cahill P."/>
            <person name="Channer S."/>
            <person name="Cheshatsang Y."/>
            <person name="Chuda L."/>
            <person name="Citroen M."/>
            <person name="Collymore A."/>
            <person name="Cooke P."/>
            <person name="Costello M."/>
            <person name="D'Aco K."/>
            <person name="Daza R."/>
            <person name="De Haan G."/>
            <person name="DeGray S."/>
            <person name="DeMaso C."/>
            <person name="Dhargay N."/>
            <person name="Dooley K."/>
            <person name="Dooley E."/>
            <person name="Doricent M."/>
            <person name="Dorje P."/>
            <person name="Dorjee K."/>
            <person name="Dupes A."/>
            <person name="Elong R."/>
            <person name="Falk J."/>
            <person name="Farina A."/>
            <person name="Faro S."/>
            <person name="Ferguson D."/>
            <person name="Fisher S."/>
            <person name="Foley C.D."/>
            <person name="Franke A."/>
            <person name="Friedrich D."/>
            <person name="Gadbois L."/>
            <person name="Gearin G."/>
            <person name="Gearin C.R."/>
            <person name="Giannoukos G."/>
            <person name="Goode T."/>
            <person name="Graham J."/>
            <person name="Grandbois E."/>
            <person name="Grewal S."/>
            <person name="Gyaltsen K."/>
            <person name="Hafez N."/>
            <person name="Hagos B."/>
            <person name="Hall J."/>
            <person name="Henson C."/>
            <person name="Hollinger A."/>
            <person name="Honan T."/>
            <person name="Huard M.D."/>
            <person name="Hughes L."/>
            <person name="Hurhula B."/>
            <person name="Husby M.E."/>
            <person name="Kamat A."/>
            <person name="Kanga B."/>
            <person name="Kashin S."/>
            <person name="Khazanovich D."/>
            <person name="Kisner P."/>
            <person name="Lance K."/>
            <person name="Lara M."/>
            <person name="Lee W."/>
            <person name="Lennon N."/>
            <person name="Letendre F."/>
            <person name="LeVine R."/>
            <person name="Lipovsky A."/>
            <person name="Liu X."/>
            <person name="Liu J."/>
            <person name="Liu S."/>
            <person name="Lokyitsang T."/>
            <person name="Lokyitsang Y."/>
            <person name="Lubonja R."/>
            <person name="Lui A."/>
            <person name="MacDonald P."/>
            <person name="Magnisalis V."/>
            <person name="Maru K."/>
            <person name="Matthews C."/>
            <person name="McCusker W."/>
            <person name="McDonough S."/>
            <person name="Mehta T."/>
            <person name="Meldrim J."/>
            <person name="Meneus L."/>
            <person name="Mihai O."/>
            <person name="Mihalev A."/>
            <person name="Mihova T."/>
            <person name="Mittelman R."/>
            <person name="Mlenga V."/>
            <person name="Montmayeur A."/>
            <person name="Mulrain L."/>
            <person name="Navidi A."/>
            <person name="Naylor J."/>
            <person name="Negash T."/>
            <person name="Nguyen T."/>
            <person name="Nguyen N."/>
            <person name="Nicol R."/>
            <person name="Norbu C."/>
            <person name="Norbu N."/>
            <person name="Novod N."/>
            <person name="O'Neill B."/>
            <person name="Osman S."/>
            <person name="Markiewicz E."/>
            <person name="Oyono O.L."/>
            <person name="Patti C."/>
            <person name="Phunkhang P."/>
            <person name="Pierre F."/>
            <person name="Priest M."/>
            <person name="Raghuraman S."/>
            <person name="Rege F."/>
            <person name="Reyes R."/>
            <person name="Rise C."/>
            <person name="Rogov P."/>
            <person name="Ross K."/>
            <person name="Ryan E."/>
            <person name="Settipalli S."/>
            <person name="Shea T."/>
            <person name="Sherpa N."/>
            <person name="Shi L."/>
            <person name="Shih D."/>
            <person name="Sparrow T."/>
            <person name="Spaulding J."/>
            <person name="Stalker J."/>
            <person name="Stange-Thomann N."/>
            <person name="Stavropoulos S."/>
            <person name="Stone C."/>
            <person name="Strader C."/>
            <person name="Tesfaye S."/>
            <person name="Thomson T."/>
            <person name="Thoulutsang Y."/>
            <person name="Thoulutsang D."/>
            <person name="Topham K."/>
            <person name="Topping I."/>
            <person name="Tsamla T."/>
            <person name="Vassiliev H."/>
            <person name="Vo A."/>
            <person name="Wangchuk T."/>
            <person name="Wangdi T."/>
            <person name="Weiand M."/>
            <person name="Wilkinson J."/>
            <person name="Wilson A."/>
            <person name="Yadav S."/>
            <person name="Young G."/>
            <person name="Yu Q."/>
            <person name="Zembek L."/>
            <person name="Zhong D."/>
            <person name="Zimmer A."/>
            <person name="Zwirko Z."/>
            <person name="Jaffe D.B."/>
            <person name="Alvarez P."/>
            <person name="Brockman W."/>
            <person name="Butler J."/>
            <person name="Chin C."/>
            <person name="Gnerre S."/>
            <person name="MacCallum I."/>
            <person name="Graves J.A."/>
            <person name="Ponting C.P."/>
            <person name="Breen M."/>
            <person name="Samollow P.B."/>
            <person name="Lander E.S."/>
            <person name="Lindblad-Toh K."/>
        </authorList>
    </citation>
    <scope>NUCLEOTIDE SEQUENCE [LARGE SCALE GENOMIC DNA]</scope>
</reference>
<dbReference type="PRINTS" id="PR01638">
    <property type="entry name" value="MHCCLASSI"/>
</dbReference>
<keyword evidence="2 9" id="KW-0732">Signal</keyword>
<dbReference type="SUPFAM" id="SSF54452">
    <property type="entry name" value="MHC antigen-recognition domain"/>
    <property type="match status" value="1"/>
</dbReference>
<dbReference type="Gene3D" id="3.30.500.10">
    <property type="entry name" value="MHC class I-like antigen recognition-like"/>
    <property type="match status" value="1"/>
</dbReference>
<dbReference type="GO" id="GO:0009897">
    <property type="term" value="C:external side of plasma membrane"/>
    <property type="evidence" value="ECO:0000318"/>
    <property type="project" value="GO_Central"/>
</dbReference>
<organism evidence="11 12">
    <name type="scientific">Monodelphis domestica</name>
    <name type="common">Gray short-tailed opossum</name>
    <dbReference type="NCBI Taxonomy" id="13616"/>
    <lineage>
        <taxon>Eukaryota</taxon>
        <taxon>Metazoa</taxon>
        <taxon>Chordata</taxon>
        <taxon>Craniata</taxon>
        <taxon>Vertebrata</taxon>
        <taxon>Euteleostomi</taxon>
        <taxon>Mammalia</taxon>
        <taxon>Metatheria</taxon>
        <taxon>Didelphimorphia</taxon>
        <taxon>Didelphidae</taxon>
        <taxon>Monodelphis</taxon>
    </lineage>
</organism>
<keyword evidence="8" id="KW-1133">Transmembrane helix</keyword>
<dbReference type="GO" id="GO:0001916">
    <property type="term" value="P:positive regulation of T cell mediated cytotoxicity"/>
    <property type="evidence" value="ECO:0000318"/>
    <property type="project" value="GO_Central"/>
</dbReference>
<comment type="similarity">
    <text evidence="6">Belongs to the MHC class I family.</text>
</comment>
<dbReference type="AlphaFoldDB" id="A0A5F8G5B6"/>
<reference evidence="11" key="2">
    <citation type="submission" date="2025-08" db="UniProtKB">
        <authorList>
            <consortium name="Ensembl"/>
        </authorList>
    </citation>
    <scope>IDENTIFICATION</scope>
</reference>
<dbReference type="GO" id="GO:0005615">
    <property type="term" value="C:extracellular space"/>
    <property type="evidence" value="ECO:0000318"/>
    <property type="project" value="GO_Central"/>
</dbReference>